<feature type="region of interest" description="Disordered" evidence="1">
    <location>
        <begin position="121"/>
        <end position="229"/>
    </location>
</feature>
<evidence type="ECO:0000313" key="4">
    <source>
        <dbReference type="Proteomes" id="UP001500503"/>
    </source>
</evidence>
<evidence type="ECO:0000313" key="3">
    <source>
        <dbReference type="EMBL" id="GAA4506391.1"/>
    </source>
</evidence>
<comment type="caution">
    <text evidence="3">The sequence shown here is derived from an EMBL/GenBank/DDBJ whole genome shotgun (WGS) entry which is preliminary data.</text>
</comment>
<dbReference type="Proteomes" id="UP001500503">
    <property type="component" value="Unassembled WGS sequence"/>
</dbReference>
<protein>
    <submittedName>
        <fullName evidence="3">Uncharacterized protein</fullName>
    </submittedName>
</protein>
<proteinExistence type="predicted"/>
<accession>A0ABP8QQI0</accession>
<keyword evidence="2" id="KW-0812">Transmembrane</keyword>
<reference evidence="4" key="1">
    <citation type="journal article" date="2019" name="Int. J. Syst. Evol. Microbiol.">
        <title>The Global Catalogue of Microorganisms (GCM) 10K type strain sequencing project: providing services to taxonomists for standard genome sequencing and annotation.</title>
        <authorList>
            <consortium name="The Broad Institute Genomics Platform"/>
            <consortium name="The Broad Institute Genome Sequencing Center for Infectious Disease"/>
            <person name="Wu L."/>
            <person name="Ma J."/>
        </authorList>
    </citation>
    <scope>NUCLEOTIDE SEQUENCE [LARGE SCALE GENOMIC DNA]</scope>
    <source>
        <strain evidence="4">JCM 17933</strain>
    </source>
</reference>
<name>A0ABP8QQI0_9ACTN</name>
<keyword evidence="4" id="KW-1185">Reference proteome</keyword>
<organism evidence="3 4">
    <name type="scientific">Actinoallomurus oryzae</name>
    <dbReference type="NCBI Taxonomy" id="502180"/>
    <lineage>
        <taxon>Bacteria</taxon>
        <taxon>Bacillati</taxon>
        <taxon>Actinomycetota</taxon>
        <taxon>Actinomycetes</taxon>
        <taxon>Streptosporangiales</taxon>
        <taxon>Thermomonosporaceae</taxon>
        <taxon>Actinoallomurus</taxon>
    </lineage>
</organism>
<evidence type="ECO:0000256" key="2">
    <source>
        <dbReference type="SAM" id="Phobius"/>
    </source>
</evidence>
<dbReference type="EMBL" id="BAABHF010000039">
    <property type="protein sequence ID" value="GAA4506391.1"/>
    <property type="molecule type" value="Genomic_DNA"/>
</dbReference>
<feature type="compositionally biased region" description="Basic and acidic residues" evidence="1">
    <location>
        <begin position="157"/>
        <end position="172"/>
    </location>
</feature>
<gene>
    <name evidence="3" type="ORF">GCM10023191_063400</name>
</gene>
<sequence length="229" mass="23121">MTTTINTSTNAGLIAGTSAPVGTGLHAGASVTLARACSGGANGNRGAHDVALEFLFGSLSGALCLCLGAALDALGLWWTLTWPRNGHRSRTNTPTNTSLSAGTSVRVGTSVLGGARACAAGRSGTATTNGNGGAYKRGTADGAAGETEPQDPRKRRSEGERLCEREPRHGETTEWPSRLLVSGQGACRHRPGASAPGPYRPTLAAAPHPHDGSSPSATVATSAEYTACS</sequence>
<feature type="transmembrane region" description="Helical" evidence="2">
    <location>
        <begin position="54"/>
        <end position="80"/>
    </location>
</feature>
<keyword evidence="2" id="KW-1133">Transmembrane helix</keyword>
<keyword evidence="2" id="KW-0472">Membrane</keyword>
<feature type="compositionally biased region" description="Polar residues" evidence="1">
    <location>
        <begin position="213"/>
        <end position="229"/>
    </location>
</feature>
<evidence type="ECO:0000256" key="1">
    <source>
        <dbReference type="SAM" id="MobiDB-lite"/>
    </source>
</evidence>